<dbReference type="Proteomes" id="UP001363622">
    <property type="component" value="Unassembled WGS sequence"/>
</dbReference>
<proteinExistence type="predicted"/>
<keyword evidence="1" id="KW-0472">Membrane</keyword>
<name>A0ABR1K9F7_9PEZI</name>
<keyword evidence="1" id="KW-1133">Transmembrane helix</keyword>
<protein>
    <recommendedName>
        <fullName evidence="4">Secreted protein</fullName>
    </recommendedName>
</protein>
<sequence length="88" mass="10445">MILRFSAALVVCWFFNCWYSLHYYCFVTFRLRFEASHDAYHAFDRNFERLIEVDGQEVGSCGLRTSWATYLSRLGDDCLFPLNVVIDR</sequence>
<evidence type="ECO:0000256" key="1">
    <source>
        <dbReference type="SAM" id="Phobius"/>
    </source>
</evidence>
<gene>
    <name evidence="2" type="ORF">IWZ03DRAFT_390227</name>
</gene>
<evidence type="ECO:0000313" key="2">
    <source>
        <dbReference type="EMBL" id="KAK7509810.1"/>
    </source>
</evidence>
<feature type="transmembrane region" description="Helical" evidence="1">
    <location>
        <begin position="6"/>
        <end position="26"/>
    </location>
</feature>
<evidence type="ECO:0008006" key="4">
    <source>
        <dbReference type="Google" id="ProtNLM"/>
    </source>
</evidence>
<organism evidence="2 3">
    <name type="scientific">Phyllosticta citriasiana</name>
    <dbReference type="NCBI Taxonomy" id="595635"/>
    <lineage>
        <taxon>Eukaryota</taxon>
        <taxon>Fungi</taxon>
        <taxon>Dikarya</taxon>
        <taxon>Ascomycota</taxon>
        <taxon>Pezizomycotina</taxon>
        <taxon>Dothideomycetes</taxon>
        <taxon>Dothideomycetes incertae sedis</taxon>
        <taxon>Botryosphaeriales</taxon>
        <taxon>Phyllostictaceae</taxon>
        <taxon>Phyllosticta</taxon>
    </lineage>
</organism>
<evidence type="ECO:0000313" key="3">
    <source>
        <dbReference type="Proteomes" id="UP001363622"/>
    </source>
</evidence>
<accession>A0ABR1K9F7</accession>
<dbReference type="EMBL" id="JBBPHU010000016">
    <property type="protein sequence ID" value="KAK7509810.1"/>
    <property type="molecule type" value="Genomic_DNA"/>
</dbReference>
<keyword evidence="3" id="KW-1185">Reference proteome</keyword>
<comment type="caution">
    <text evidence="2">The sequence shown here is derived from an EMBL/GenBank/DDBJ whole genome shotgun (WGS) entry which is preliminary data.</text>
</comment>
<reference evidence="2 3" key="1">
    <citation type="submission" date="2024-04" db="EMBL/GenBank/DDBJ databases">
        <title>Phyllosticta paracitricarpa is synonymous to the EU quarantine fungus P. citricarpa based on phylogenomic analyses.</title>
        <authorList>
            <consortium name="Lawrence Berkeley National Laboratory"/>
            <person name="Van Ingen-Buijs V.A."/>
            <person name="Van Westerhoven A.C."/>
            <person name="Haridas S."/>
            <person name="Skiadas P."/>
            <person name="Martin F."/>
            <person name="Groenewald J.Z."/>
            <person name="Crous P.W."/>
            <person name="Seidl M.F."/>
        </authorList>
    </citation>
    <scope>NUCLEOTIDE SEQUENCE [LARGE SCALE GENOMIC DNA]</scope>
    <source>
        <strain evidence="2 3">CBS 123371</strain>
    </source>
</reference>
<keyword evidence="1" id="KW-0812">Transmembrane</keyword>